<dbReference type="PROSITE" id="PS50043">
    <property type="entry name" value="HTH_LUXR_2"/>
    <property type="match status" value="1"/>
</dbReference>
<dbReference type="SMART" id="SM00421">
    <property type="entry name" value="HTH_LUXR"/>
    <property type="match status" value="1"/>
</dbReference>
<dbReference type="PANTHER" id="PTHR47691:SF3">
    <property type="entry name" value="HTH-TYPE TRANSCRIPTIONAL REGULATOR RV0890C-RELATED"/>
    <property type="match status" value="1"/>
</dbReference>
<dbReference type="RefSeq" id="WP_263652749.1">
    <property type="nucleotide sequence ID" value="NZ_BMNK01000002.1"/>
</dbReference>
<name>A0A918A280_9ACTN</name>
<dbReference type="GO" id="GO:0003677">
    <property type="term" value="F:DNA binding"/>
    <property type="evidence" value="ECO:0007669"/>
    <property type="project" value="InterPro"/>
</dbReference>
<dbReference type="InterPro" id="IPR058852">
    <property type="entry name" value="HTH_77"/>
</dbReference>
<dbReference type="GO" id="GO:0006355">
    <property type="term" value="P:regulation of DNA-templated transcription"/>
    <property type="evidence" value="ECO:0007669"/>
    <property type="project" value="InterPro"/>
</dbReference>
<accession>A0A918A280</accession>
<dbReference type="InterPro" id="IPR027417">
    <property type="entry name" value="P-loop_NTPase"/>
</dbReference>
<keyword evidence="3" id="KW-1185">Reference proteome</keyword>
<dbReference type="PRINTS" id="PR00038">
    <property type="entry name" value="HTHLUXR"/>
</dbReference>
<dbReference type="PRINTS" id="PR00364">
    <property type="entry name" value="DISEASERSIST"/>
</dbReference>
<dbReference type="InterPro" id="IPR000792">
    <property type="entry name" value="Tscrpt_reg_LuxR_C"/>
</dbReference>
<dbReference type="InterPro" id="IPR036388">
    <property type="entry name" value="WH-like_DNA-bd_sf"/>
</dbReference>
<dbReference type="PANTHER" id="PTHR47691">
    <property type="entry name" value="REGULATOR-RELATED"/>
    <property type="match status" value="1"/>
</dbReference>
<dbReference type="SUPFAM" id="SSF46894">
    <property type="entry name" value="C-terminal effector domain of the bipartite response regulators"/>
    <property type="match status" value="1"/>
</dbReference>
<dbReference type="CDD" id="cd06170">
    <property type="entry name" value="LuxR_C_like"/>
    <property type="match status" value="1"/>
</dbReference>
<reference evidence="2" key="1">
    <citation type="journal article" date="2014" name="Int. J. Syst. Evol. Microbiol.">
        <title>Complete genome sequence of Corynebacterium casei LMG S-19264T (=DSM 44701T), isolated from a smear-ripened cheese.</title>
        <authorList>
            <consortium name="US DOE Joint Genome Institute (JGI-PGF)"/>
            <person name="Walter F."/>
            <person name="Albersmeier A."/>
            <person name="Kalinowski J."/>
            <person name="Ruckert C."/>
        </authorList>
    </citation>
    <scope>NUCLEOTIDE SEQUENCE</scope>
    <source>
        <strain evidence="2">CGMCC 4.7430</strain>
    </source>
</reference>
<sequence length="913" mass="95475">MVSGAGGVSRREAEVLEALGARLTNAQIASRLHISIRTVESHVSSLLRKHGVADRRELAALAEEEVGAPSGEVAGLPTARTTFVGRDAELAAIVAAFESARLVTLVGPGGVGKTRLAVASAGSFSCGGAFVDLVPVRDAFVAEAVAAALGVSERPQQPLEDAIADRLGRDRVLLVLDNCEHLLDAVAAFVDRLLSRCPGTRALVTSRERLGVPGERVVPVAPLPLSSDAVRLFRDRATAADPAFAVDAGEAAEICARLDGLPLAIELAAARSAALGPGGLLAALDDNLRLLAGGRGGDQRHRSLRAVLGWSHDLLEEDERTLFHRLAVFTGGFDLDAVTAVVAGGRAEVADVLGRLTGKSLVAHQRDAGRWRLLETVRAFAAEHLDDSGERPALQERHLRWAATTAEALTRRATSKSPDDGWRDAFDAVADDLRAALTAAPGSEGVDRDEAAHRLARALAALTYGRRFLSEALAHYRQAARLAPGPREAARDLADAAECALAYADAGQAVDLQLAAAEQAGAAGDGDARAIALARAAVIAKRHSGFGVGISVPKERLDTLAEEAAAAGDPDDPYVAAHVAAAVAWSGGDAFAGGPVLAEHALAAARETGDPVLVSSALDTVASAAARRGHPREAFRWSRQRLPLLDAMDRADPRSGIEIVDSLHAATVHAIAAGDLRQALDIAGRAMRDDVTGSRPALAASKIVPPLVLAGDFKEALARAAEMWDGQARTDSPPGKWMTHALCSVALAHGLLGEEEAYRSWRTRALTVGQLTVSSPQTCLIAFVDARVAVHTGRSVRDVAELVEWAAAGFTPGQFDRYATAACAELAVVAGLPDAGQRLAAAAEAGRENDWAAACLSRATGRLYGDTAALEAAVDGWERIGARFERACTLALLPERADEGRAELAAYLTERSR</sequence>
<evidence type="ECO:0000313" key="2">
    <source>
        <dbReference type="EMBL" id="GGP03996.1"/>
    </source>
</evidence>
<gene>
    <name evidence="2" type="ORF">GCM10012278_17530</name>
</gene>
<comment type="caution">
    <text evidence="2">The sequence shown here is derived from an EMBL/GenBank/DDBJ whole genome shotgun (WGS) entry which is preliminary data.</text>
</comment>
<dbReference type="Pfam" id="PF00196">
    <property type="entry name" value="GerE"/>
    <property type="match status" value="1"/>
</dbReference>
<proteinExistence type="predicted"/>
<evidence type="ECO:0000259" key="1">
    <source>
        <dbReference type="PROSITE" id="PS50043"/>
    </source>
</evidence>
<evidence type="ECO:0000313" key="3">
    <source>
        <dbReference type="Proteomes" id="UP000660745"/>
    </source>
</evidence>
<dbReference type="Gene3D" id="1.10.10.10">
    <property type="entry name" value="Winged helix-like DNA-binding domain superfamily/Winged helix DNA-binding domain"/>
    <property type="match status" value="1"/>
</dbReference>
<dbReference type="EMBL" id="BMNK01000002">
    <property type="protein sequence ID" value="GGP03996.1"/>
    <property type="molecule type" value="Genomic_DNA"/>
</dbReference>
<dbReference type="Proteomes" id="UP000660745">
    <property type="component" value="Unassembled WGS sequence"/>
</dbReference>
<dbReference type="SUPFAM" id="SSF52540">
    <property type="entry name" value="P-loop containing nucleoside triphosphate hydrolases"/>
    <property type="match status" value="1"/>
</dbReference>
<dbReference type="AlphaFoldDB" id="A0A918A280"/>
<dbReference type="Pfam" id="PF25872">
    <property type="entry name" value="HTH_77"/>
    <property type="match status" value="1"/>
</dbReference>
<reference evidence="2" key="2">
    <citation type="submission" date="2020-09" db="EMBL/GenBank/DDBJ databases">
        <authorList>
            <person name="Sun Q."/>
            <person name="Zhou Y."/>
        </authorList>
    </citation>
    <scope>NUCLEOTIDE SEQUENCE</scope>
    <source>
        <strain evidence="2">CGMCC 4.7430</strain>
    </source>
</reference>
<protein>
    <recommendedName>
        <fullName evidence="1">HTH luxR-type domain-containing protein</fullName>
    </recommendedName>
</protein>
<feature type="domain" description="HTH luxR-type" evidence="1">
    <location>
        <begin position="1"/>
        <end position="66"/>
    </location>
</feature>
<organism evidence="2 3">
    <name type="scientific">Nonomuraea glycinis</name>
    <dbReference type="NCBI Taxonomy" id="2047744"/>
    <lineage>
        <taxon>Bacteria</taxon>
        <taxon>Bacillati</taxon>
        <taxon>Actinomycetota</taxon>
        <taxon>Actinomycetes</taxon>
        <taxon>Streptosporangiales</taxon>
        <taxon>Streptosporangiaceae</taxon>
        <taxon>Nonomuraea</taxon>
    </lineage>
</organism>
<dbReference type="InterPro" id="IPR016032">
    <property type="entry name" value="Sig_transdc_resp-reg_C-effctor"/>
</dbReference>
<dbReference type="Gene3D" id="3.40.50.300">
    <property type="entry name" value="P-loop containing nucleotide triphosphate hydrolases"/>
    <property type="match status" value="1"/>
</dbReference>